<protein>
    <submittedName>
        <fullName evidence="2">Uncharacterized protein</fullName>
    </submittedName>
</protein>
<comment type="caution">
    <text evidence="2">The sequence shown here is derived from an EMBL/GenBank/DDBJ whole genome shotgun (WGS) entry which is preliminary data.</text>
</comment>
<dbReference type="AlphaFoldDB" id="K0R6Y4"/>
<feature type="compositionally biased region" description="Pro residues" evidence="1">
    <location>
        <begin position="84"/>
        <end position="102"/>
    </location>
</feature>
<keyword evidence="3" id="KW-1185">Reference proteome</keyword>
<feature type="non-terminal residue" evidence="2">
    <location>
        <position position="155"/>
    </location>
</feature>
<dbReference type="EMBL" id="AGNL01045594">
    <property type="protein sequence ID" value="EJK48630.1"/>
    <property type="molecule type" value="Genomic_DNA"/>
</dbReference>
<organism evidence="2 3">
    <name type="scientific">Thalassiosira oceanica</name>
    <name type="common">Marine diatom</name>
    <dbReference type="NCBI Taxonomy" id="159749"/>
    <lineage>
        <taxon>Eukaryota</taxon>
        <taxon>Sar</taxon>
        <taxon>Stramenopiles</taxon>
        <taxon>Ochrophyta</taxon>
        <taxon>Bacillariophyta</taxon>
        <taxon>Coscinodiscophyceae</taxon>
        <taxon>Thalassiosirophycidae</taxon>
        <taxon>Thalassiosirales</taxon>
        <taxon>Thalassiosiraceae</taxon>
        <taxon>Thalassiosira</taxon>
    </lineage>
</organism>
<sequence>MRTGTVGVCPIKSLRASDRRFHHPFPLLRTHHEQVGHQHHGGRRVRHDAPPEPRRLVADVLVHDVPADVLALPAAVVAPKAPDALPPRPPPAEAARPPPPAHAPLLERPAGPAVQGHEGADGHRHDWPEPPPADERRAHLPPGVGPSERREDVRG</sequence>
<dbReference type="Proteomes" id="UP000266841">
    <property type="component" value="Unassembled WGS sequence"/>
</dbReference>
<feature type="region of interest" description="Disordered" evidence="1">
    <location>
        <begin position="80"/>
        <end position="155"/>
    </location>
</feature>
<feature type="compositionally biased region" description="Basic and acidic residues" evidence="1">
    <location>
        <begin position="118"/>
        <end position="138"/>
    </location>
</feature>
<evidence type="ECO:0000256" key="1">
    <source>
        <dbReference type="SAM" id="MobiDB-lite"/>
    </source>
</evidence>
<gene>
    <name evidence="2" type="ORF">THAOC_32552</name>
</gene>
<name>K0R6Y4_THAOC</name>
<proteinExistence type="predicted"/>
<evidence type="ECO:0000313" key="3">
    <source>
        <dbReference type="Proteomes" id="UP000266841"/>
    </source>
</evidence>
<accession>K0R6Y4</accession>
<evidence type="ECO:0000313" key="2">
    <source>
        <dbReference type="EMBL" id="EJK48630.1"/>
    </source>
</evidence>
<reference evidence="2 3" key="1">
    <citation type="journal article" date="2012" name="Genome Biol.">
        <title>Genome and low-iron response of an oceanic diatom adapted to chronic iron limitation.</title>
        <authorList>
            <person name="Lommer M."/>
            <person name="Specht M."/>
            <person name="Roy A.S."/>
            <person name="Kraemer L."/>
            <person name="Andreson R."/>
            <person name="Gutowska M.A."/>
            <person name="Wolf J."/>
            <person name="Bergner S.V."/>
            <person name="Schilhabel M.B."/>
            <person name="Klostermeier U.C."/>
            <person name="Beiko R.G."/>
            <person name="Rosenstiel P."/>
            <person name="Hippler M."/>
            <person name="Laroche J."/>
        </authorList>
    </citation>
    <scope>NUCLEOTIDE SEQUENCE [LARGE SCALE GENOMIC DNA]</scope>
    <source>
        <strain evidence="2 3">CCMP1005</strain>
    </source>
</reference>